<proteinExistence type="predicted"/>
<comment type="caution">
    <text evidence="1">The sequence shown here is derived from an EMBL/GenBank/DDBJ whole genome shotgun (WGS) entry which is preliminary data.</text>
</comment>
<evidence type="ECO:0000313" key="2">
    <source>
        <dbReference type="Proteomes" id="UP001160152"/>
    </source>
</evidence>
<accession>A0ABD4YH01</accession>
<evidence type="ECO:0008006" key="3">
    <source>
        <dbReference type="Google" id="ProtNLM"/>
    </source>
</evidence>
<dbReference type="Proteomes" id="UP001160152">
    <property type="component" value="Unassembled WGS sequence"/>
</dbReference>
<evidence type="ECO:0000313" key="1">
    <source>
        <dbReference type="EMBL" id="MDH0758557.1"/>
    </source>
</evidence>
<gene>
    <name evidence="1" type="ORF">N5C70_17855</name>
</gene>
<dbReference type="RefSeq" id="WP_064314505.1">
    <property type="nucleotide sequence ID" value="NZ_BQIS01000082.1"/>
</dbReference>
<sequence>MKRLLFILPLVIYGCGSSERPDSEVVVDESALSVYTRENYPRTFQKWGDSGIERIKNVERAALFKAGKQTRCDQVEYVGLSEKLSNPPDKIVVYADCRNRWRYYIDEGNEIVQSERTN</sequence>
<organism evidence="1 2">
    <name type="scientific">Pseudomonas juntendi</name>
    <dbReference type="NCBI Taxonomy" id="2666183"/>
    <lineage>
        <taxon>Bacteria</taxon>
        <taxon>Pseudomonadati</taxon>
        <taxon>Pseudomonadota</taxon>
        <taxon>Gammaproteobacteria</taxon>
        <taxon>Pseudomonadales</taxon>
        <taxon>Pseudomonadaceae</taxon>
        <taxon>Pseudomonas</taxon>
    </lineage>
</organism>
<reference evidence="1 2" key="1">
    <citation type="submission" date="2022-09" db="EMBL/GenBank/DDBJ databases">
        <title>Intensive care unit water sources are persistently colonized with multi-drug resistant bacteria and are the site of extensive horizontal gene transfer of antibiotic resistance genes.</title>
        <authorList>
            <person name="Diorio-Toth L."/>
        </authorList>
    </citation>
    <scope>NUCLEOTIDE SEQUENCE [LARGE SCALE GENOMIC DNA]</scope>
    <source>
        <strain evidence="1 2">GD03901</strain>
    </source>
</reference>
<dbReference type="EMBL" id="JAOCBV010000001">
    <property type="protein sequence ID" value="MDH0758557.1"/>
    <property type="molecule type" value="Genomic_DNA"/>
</dbReference>
<dbReference type="PROSITE" id="PS51257">
    <property type="entry name" value="PROKAR_LIPOPROTEIN"/>
    <property type="match status" value="1"/>
</dbReference>
<protein>
    <recommendedName>
        <fullName evidence="3">Lipoprotein</fullName>
    </recommendedName>
</protein>
<name>A0ABD4YH01_9PSED</name>
<dbReference type="AlphaFoldDB" id="A0ABD4YH01"/>